<evidence type="ECO:0000313" key="11">
    <source>
        <dbReference type="Proteomes" id="UP000747399"/>
    </source>
</evidence>
<evidence type="ECO:0000256" key="7">
    <source>
        <dbReference type="ARBA" id="ARBA00023242"/>
    </source>
</evidence>
<evidence type="ECO:0000256" key="2">
    <source>
        <dbReference type="ARBA" id="ARBA00004496"/>
    </source>
</evidence>
<dbReference type="GO" id="GO:0006606">
    <property type="term" value="P:protein import into nucleus"/>
    <property type="evidence" value="ECO:0007669"/>
    <property type="project" value="InterPro"/>
</dbReference>
<dbReference type="InterPro" id="IPR057672">
    <property type="entry name" value="TPR_IPO4/5"/>
</dbReference>
<dbReference type="InterPro" id="IPR011989">
    <property type="entry name" value="ARM-like"/>
</dbReference>
<feature type="region of interest" description="Disordered" evidence="8">
    <location>
        <begin position="929"/>
        <end position="991"/>
    </location>
</feature>
<dbReference type="PANTHER" id="PTHR10527">
    <property type="entry name" value="IMPORTIN BETA"/>
    <property type="match status" value="1"/>
</dbReference>
<comment type="caution">
    <text evidence="10">The sequence shown here is derived from an EMBL/GenBank/DDBJ whole genome shotgun (WGS) entry which is preliminary data.</text>
</comment>
<accession>A0A8J4BSM1</accession>
<keyword evidence="6" id="KW-0653">Protein transport</keyword>
<feature type="compositionally biased region" description="Acidic residues" evidence="8">
    <location>
        <begin position="952"/>
        <end position="981"/>
    </location>
</feature>
<evidence type="ECO:0000256" key="3">
    <source>
        <dbReference type="ARBA" id="ARBA00022448"/>
    </source>
</evidence>
<dbReference type="Pfam" id="PF25780">
    <property type="entry name" value="TPR_IPO5"/>
    <property type="match status" value="1"/>
</dbReference>
<dbReference type="EMBL" id="BNCO01000102">
    <property type="protein sequence ID" value="GIL67704.1"/>
    <property type="molecule type" value="Genomic_DNA"/>
</dbReference>
<evidence type="ECO:0000256" key="4">
    <source>
        <dbReference type="ARBA" id="ARBA00022490"/>
    </source>
</evidence>
<dbReference type="GO" id="GO:0005737">
    <property type="term" value="C:cytoplasm"/>
    <property type="evidence" value="ECO:0007669"/>
    <property type="project" value="UniProtKB-SubCell"/>
</dbReference>
<proteinExistence type="predicted"/>
<dbReference type="Gene3D" id="1.25.10.10">
    <property type="entry name" value="Leucine-rich Repeat Variant"/>
    <property type="match status" value="1"/>
</dbReference>
<name>A0A8J4BSM1_9CHLO</name>
<keyword evidence="7" id="KW-0539">Nucleus</keyword>
<evidence type="ECO:0000256" key="5">
    <source>
        <dbReference type="ARBA" id="ARBA00022737"/>
    </source>
</evidence>
<feature type="region of interest" description="Disordered" evidence="8">
    <location>
        <begin position="726"/>
        <end position="745"/>
    </location>
</feature>
<evidence type="ECO:0000313" key="10">
    <source>
        <dbReference type="EMBL" id="GIL67704.1"/>
    </source>
</evidence>
<evidence type="ECO:0000256" key="8">
    <source>
        <dbReference type="SAM" id="MobiDB-lite"/>
    </source>
</evidence>
<keyword evidence="11" id="KW-1185">Reference proteome</keyword>
<sequence>MSAAQIQTILSNADSFAELISQTLSQDNTTRRTAEDIYAQLKQQRPDAIATNLLQLMRASSDPRIRSTCAVFLRKFLKPGRKDAGWTNLNRAVKISLKQGLLEGLGVELDRTVAKQTADVIVALAQLIFDGGDPGNGKSWPELLTALQGWLNPQVPSTATREAALQVVAGLSVHLKQYSGQLAAVIIGCLGAQEDPDVQVAALRAVVEFLQVLRKPKDLRPYQAALPAALSALQSLISAGNTTAAENILTELIHTAECEPGLWQPHMKAAIPGMLTLAGSGPGASTLPGDLQRLAAEFVLTLVDMKPQVVQAELGAGPLAAQLVAMLAHFLTTGIEDDATWAEDPMASPDMDEDDTLDEMHRYGLECAIRAAEQLESAAMLRAVVDMTAAWAQDAGDWRKRHAVLMCLSQVVGSCKEVVKAAEVTSLATLLVNALRDPHPRVRWAACHTVGILSDDLGPGLQLGAGGAALLKAMTELLAEPENPSCPQRVKAQACRALVGFLEGLEKEDDADEEDEDDEIPTQPKVQHQLLLPFLEPLSVPLLAQVERCAAGEGGAVPGGRALVPTPLQEFSMDVITHLSVVLGNAFAPCFHVAMPRVMAVLARAAPFHGPSAVASGAVTDEEAEAIVRVQVGALECAAFMCRAAGPAAAAEHVPNIVAMLGLLCRSDIESSSPLLVPLLGAIEPLASCLGPEARHLLGPALPLLVQWASKDVGLRALDDASEVEGAASGDESGSGSEESDRDDSDLSLLVYGDAAYRCTGSVLVAKTAAVSALEELVAKMGPTLARQVTILSDVLVPRLLEYYLEDIHLMARRALPKLLRNYLLALSQGTLPPNDPTGSPATAQAVLLRMWQTVTVVIHPEAAQAEASARLLQMPDGSQRPAPTTATRADMVEVLTQIVDCVEGTMLQQAWVAEAFGALQAAVAAANHEAREEASEDEDALESSQDKSMEADDSVDLDGSDAEEEEDEDDGEETDDESESPGEARERLRKQVESCVAAFTRKYGDAVAALAQQVLAAQQPEQQRDAVVTVRNGMVA</sequence>
<protein>
    <recommendedName>
        <fullName evidence="9">IPO4/5-like TPR repeats domain-containing protein</fullName>
    </recommendedName>
</protein>
<dbReference type="Pfam" id="PF13513">
    <property type="entry name" value="HEAT_EZ"/>
    <property type="match status" value="1"/>
</dbReference>
<feature type="domain" description="IPO4/5-like TPR repeats" evidence="9">
    <location>
        <begin position="112"/>
        <end position="269"/>
    </location>
</feature>
<keyword evidence="4" id="KW-0963">Cytoplasm</keyword>
<dbReference type="InterPro" id="IPR040122">
    <property type="entry name" value="Importin_beta"/>
</dbReference>
<comment type="subcellular location">
    <subcellularLocation>
        <location evidence="2">Cytoplasm</location>
    </subcellularLocation>
    <subcellularLocation>
        <location evidence="1">Nucleus</location>
    </subcellularLocation>
</comment>
<evidence type="ECO:0000256" key="6">
    <source>
        <dbReference type="ARBA" id="ARBA00022927"/>
    </source>
</evidence>
<feature type="compositionally biased region" description="Low complexity" evidence="8">
    <location>
        <begin position="726"/>
        <end position="737"/>
    </location>
</feature>
<keyword evidence="5" id="KW-0677">Repeat</keyword>
<dbReference type="Proteomes" id="UP000747399">
    <property type="component" value="Unassembled WGS sequence"/>
</dbReference>
<dbReference type="InterPro" id="IPR016024">
    <property type="entry name" value="ARM-type_fold"/>
</dbReference>
<keyword evidence="3" id="KW-0813">Transport</keyword>
<dbReference type="AlphaFoldDB" id="A0A8J4BSM1"/>
<evidence type="ECO:0000259" key="9">
    <source>
        <dbReference type="Pfam" id="PF25780"/>
    </source>
</evidence>
<gene>
    <name evidence="10" type="ORF">Vafri_21028</name>
</gene>
<evidence type="ECO:0000256" key="1">
    <source>
        <dbReference type="ARBA" id="ARBA00004123"/>
    </source>
</evidence>
<organism evidence="10 11">
    <name type="scientific">Volvox africanus</name>
    <dbReference type="NCBI Taxonomy" id="51714"/>
    <lineage>
        <taxon>Eukaryota</taxon>
        <taxon>Viridiplantae</taxon>
        <taxon>Chlorophyta</taxon>
        <taxon>core chlorophytes</taxon>
        <taxon>Chlorophyceae</taxon>
        <taxon>CS clade</taxon>
        <taxon>Chlamydomonadales</taxon>
        <taxon>Volvocaceae</taxon>
        <taxon>Volvox</taxon>
    </lineage>
</organism>
<reference evidence="10" key="1">
    <citation type="journal article" date="2021" name="Proc. Natl. Acad. Sci. U.S.A.">
        <title>Three genomes in the algal genus Volvox reveal the fate of a haploid sex-determining region after a transition to homothallism.</title>
        <authorList>
            <person name="Yamamoto K."/>
            <person name="Hamaji T."/>
            <person name="Kawai-Toyooka H."/>
            <person name="Matsuzaki R."/>
            <person name="Takahashi F."/>
            <person name="Nishimura Y."/>
            <person name="Kawachi M."/>
            <person name="Noguchi H."/>
            <person name="Minakuchi Y."/>
            <person name="Umen J.G."/>
            <person name="Toyoda A."/>
            <person name="Nozaki H."/>
        </authorList>
    </citation>
    <scope>NUCLEOTIDE SEQUENCE</scope>
    <source>
        <strain evidence="10">NIES-3780</strain>
    </source>
</reference>
<dbReference type="SUPFAM" id="SSF48371">
    <property type="entry name" value="ARM repeat"/>
    <property type="match status" value="1"/>
</dbReference>